<keyword evidence="3" id="KW-0479">Metal-binding</keyword>
<dbReference type="PRINTS" id="PR00299">
    <property type="entry name" value="ACRYSTALLIN"/>
</dbReference>
<dbReference type="EMBL" id="KC161299">
    <property type="protein sequence ID" value="AGE92594.1"/>
    <property type="molecule type" value="mRNA"/>
</dbReference>
<feature type="domain" description="SHSP" evidence="7">
    <location>
        <begin position="59"/>
        <end position="168"/>
    </location>
</feature>
<evidence type="ECO:0000256" key="2">
    <source>
        <dbReference type="PIRNR" id="PIRNR036514"/>
    </source>
</evidence>
<feature type="binding site" evidence="3">
    <location>
        <position position="109"/>
    </location>
    <ligand>
        <name>Zn(2+)</name>
        <dbReference type="ChEBI" id="CHEBI:29105"/>
        <label>1</label>
    </ligand>
</feature>
<proteinExistence type="evidence at transcript level"/>
<organism evidence="8">
    <name type="scientific">Ericerus pela</name>
    <name type="common">Chinese white wax scale</name>
    <name type="synonym">Coccus pela</name>
    <dbReference type="NCBI Taxonomy" id="931557"/>
    <lineage>
        <taxon>Eukaryota</taxon>
        <taxon>Metazoa</taxon>
        <taxon>Ecdysozoa</taxon>
        <taxon>Arthropoda</taxon>
        <taxon>Hexapoda</taxon>
        <taxon>Insecta</taxon>
        <taxon>Pterygota</taxon>
        <taxon>Neoptera</taxon>
        <taxon>Paraneoptera</taxon>
        <taxon>Hemiptera</taxon>
        <taxon>Sternorrhyncha</taxon>
        <taxon>Coccoidea</taxon>
        <taxon>Coccidae</taxon>
        <taxon>Ericerus</taxon>
    </lineage>
</organism>
<dbReference type="PROSITE" id="PS01031">
    <property type="entry name" value="SHSP"/>
    <property type="match status" value="1"/>
</dbReference>
<dbReference type="CDD" id="cd06526">
    <property type="entry name" value="metazoan_ACD"/>
    <property type="match status" value="1"/>
</dbReference>
<reference evidence="8" key="1">
    <citation type="submission" date="2012-11" db="EMBL/GenBank/DDBJ databases">
        <title>Cloning and expression analysis of four heat shock protein genes during heat and cold stress and development in the Chinese white wax scale insect, Ericerus pela.</title>
        <authorList>
            <person name="Liu W."/>
            <person name="Yang P."/>
            <person name="Chen X."/>
            <person name="Xu D."/>
            <person name="Hu Y."/>
        </authorList>
    </citation>
    <scope>NUCLEOTIDE SEQUENCE</scope>
</reference>
<keyword evidence="3" id="KW-0862">Zinc</keyword>
<dbReference type="Gene3D" id="2.60.40.790">
    <property type="match status" value="1"/>
</dbReference>
<dbReference type="InterPro" id="IPR001436">
    <property type="entry name" value="Alpha-crystallin/sHSP_animal"/>
</dbReference>
<dbReference type="GO" id="GO:0009408">
    <property type="term" value="P:response to heat"/>
    <property type="evidence" value="ECO:0007669"/>
    <property type="project" value="UniProtKB-ARBA"/>
</dbReference>
<accession>M1K1R9</accession>
<dbReference type="InterPro" id="IPR055269">
    <property type="entry name" value="Alpha-crystallin/HSP_16"/>
</dbReference>
<gene>
    <name evidence="8" type="primary">hsp21.7</name>
</gene>
<name>M1K1R9_ERIPE</name>
<dbReference type="InterPro" id="IPR008978">
    <property type="entry name" value="HSP20-like_chaperone"/>
</dbReference>
<evidence type="ECO:0000256" key="4">
    <source>
        <dbReference type="PROSITE-ProRule" id="PRU00285"/>
    </source>
</evidence>
<evidence type="ECO:0000259" key="7">
    <source>
        <dbReference type="PROSITE" id="PS01031"/>
    </source>
</evidence>
<dbReference type="PANTHER" id="PTHR45640">
    <property type="entry name" value="HEAT SHOCK PROTEIN HSP-12.2-RELATED"/>
    <property type="match status" value="1"/>
</dbReference>
<dbReference type="GO" id="GO:0005737">
    <property type="term" value="C:cytoplasm"/>
    <property type="evidence" value="ECO:0007669"/>
    <property type="project" value="TreeGrafter"/>
</dbReference>
<dbReference type="Pfam" id="PF00011">
    <property type="entry name" value="HSP20"/>
    <property type="match status" value="1"/>
</dbReference>
<evidence type="ECO:0000256" key="1">
    <source>
        <dbReference type="ARBA" id="ARBA00023016"/>
    </source>
</evidence>
<feature type="compositionally biased region" description="Polar residues" evidence="6">
    <location>
        <begin position="158"/>
        <end position="175"/>
    </location>
</feature>
<dbReference type="PIRSF" id="PIRSF036514">
    <property type="entry name" value="Sm_HSP_B1"/>
    <property type="match status" value="1"/>
</dbReference>
<evidence type="ECO:0000256" key="6">
    <source>
        <dbReference type="SAM" id="MobiDB-lite"/>
    </source>
</evidence>
<dbReference type="SUPFAM" id="SSF49764">
    <property type="entry name" value="HSP20-like chaperones"/>
    <property type="match status" value="1"/>
</dbReference>
<evidence type="ECO:0000313" key="8">
    <source>
        <dbReference type="EMBL" id="AGE92594.1"/>
    </source>
</evidence>
<dbReference type="GO" id="GO:0051082">
    <property type="term" value="F:unfolded protein binding"/>
    <property type="evidence" value="ECO:0007669"/>
    <property type="project" value="TreeGrafter"/>
</dbReference>
<dbReference type="AlphaFoldDB" id="M1K1R9"/>
<dbReference type="GO" id="GO:0042026">
    <property type="term" value="P:protein refolding"/>
    <property type="evidence" value="ECO:0007669"/>
    <property type="project" value="TreeGrafter"/>
</dbReference>
<dbReference type="GO" id="GO:0005634">
    <property type="term" value="C:nucleus"/>
    <property type="evidence" value="ECO:0007669"/>
    <property type="project" value="TreeGrafter"/>
</dbReference>
<dbReference type="PANTHER" id="PTHR45640:SF13">
    <property type="entry name" value="HEAT SHOCK PROTEIN 22-RELATED"/>
    <property type="match status" value="1"/>
</dbReference>
<evidence type="ECO:0000256" key="3">
    <source>
        <dbReference type="PIRSR" id="PIRSR036514-1"/>
    </source>
</evidence>
<protein>
    <submittedName>
        <fullName evidence="8">Heat shock protein 21.7</fullName>
    </submittedName>
</protein>
<keyword evidence="1 8" id="KW-0346">Stress response</keyword>
<comment type="similarity">
    <text evidence="2 4 5">Belongs to the small heat shock protein (HSP20) family.</text>
</comment>
<feature type="binding site" evidence="3">
    <location>
        <position position="107"/>
    </location>
    <ligand>
        <name>Zn(2+)</name>
        <dbReference type="ChEBI" id="CHEBI:29105"/>
        <label>2</label>
    </ligand>
</feature>
<evidence type="ECO:0000256" key="5">
    <source>
        <dbReference type="RuleBase" id="RU003616"/>
    </source>
</evidence>
<feature type="region of interest" description="Disordered" evidence="6">
    <location>
        <begin position="156"/>
        <end position="187"/>
    </location>
</feature>
<sequence length="187" mass="21666">MSVLPYALNDWWYDARDPFSRLYDQHFGMGVFDDDIMLNRPSWAPLTVPLRSGYLRTLRPFVLEDSGVSSVENEEDKVKINLDVQQFKPEEISVKIVDDYLVIEGNHEEKQDQHGYVSRQFTRRYRLPENIIKDDISSSISSDGVLSIVAPKKPEAIRNQTERQIPITRTNTSAIKHNKGSENERKK</sequence>
<dbReference type="InterPro" id="IPR002068">
    <property type="entry name" value="A-crystallin/Hsp20_dom"/>
</dbReference>
<feature type="binding site" evidence="3">
    <location>
        <position position="114"/>
    </location>
    <ligand>
        <name>Zn(2+)</name>
        <dbReference type="ChEBI" id="CHEBI:29105"/>
        <label>1</label>
    </ligand>
</feature>
<dbReference type="GO" id="GO:0046872">
    <property type="term" value="F:metal ion binding"/>
    <property type="evidence" value="ECO:0007669"/>
    <property type="project" value="UniProtKB-KW"/>
</dbReference>